<dbReference type="Gene3D" id="3.40.50.300">
    <property type="entry name" value="P-loop containing nucleotide triphosphate hydrolases"/>
    <property type="match status" value="1"/>
</dbReference>
<dbReference type="GO" id="GO:0005524">
    <property type="term" value="F:ATP binding"/>
    <property type="evidence" value="ECO:0007669"/>
    <property type="project" value="UniProtKB-KW"/>
</dbReference>
<evidence type="ECO:0000313" key="5">
    <source>
        <dbReference type="EMBL" id="CAA0816023.1"/>
    </source>
</evidence>
<dbReference type="OrthoDB" id="26838at2759"/>
<dbReference type="Pfam" id="PF19568">
    <property type="entry name" value="Spore_III_AA"/>
    <property type="match status" value="1"/>
</dbReference>
<keyword evidence="1" id="KW-0547">Nucleotide-binding</keyword>
<feature type="domain" description="AAA+ ATPase" evidence="4">
    <location>
        <begin position="189"/>
        <end position="320"/>
    </location>
</feature>
<dbReference type="Proteomes" id="UP001153555">
    <property type="component" value="Unassembled WGS sequence"/>
</dbReference>
<accession>A0A9N7MYF1</accession>
<dbReference type="SUPFAM" id="SSF52540">
    <property type="entry name" value="P-loop containing nucleoside triphosphate hydrolases"/>
    <property type="match status" value="1"/>
</dbReference>
<dbReference type="InterPro" id="IPR045735">
    <property type="entry name" value="Spore_III_AA_AAA+_ATPase"/>
</dbReference>
<dbReference type="GO" id="GO:0016787">
    <property type="term" value="F:hydrolase activity"/>
    <property type="evidence" value="ECO:0007669"/>
    <property type="project" value="UniProtKB-KW"/>
</dbReference>
<feature type="region of interest" description="Disordered" evidence="3">
    <location>
        <begin position="399"/>
        <end position="429"/>
    </location>
</feature>
<evidence type="ECO:0000256" key="2">
    <source>
        <dbReference type="ARBA" id="ARBA00022840"/>
    </source>
</evidence>
<keyword evidence="5" id="KW-0378">Hydrolase</keyword>
<dbReference type="InterPro" id="IPR027417">
    <property type="entry name" value="P-loop_NTPase"/>
</dbReference>
<name>A0A9N7MYF1_STRHE</name>
<dbReference type="FunFam" id="3.40.50.300:FF:001088">
    <property type="entry name" value="uncharacterized protein ycf45 isoform X2"/>
    <property type="match status" value="1"/>
</dbReference>
<proteinExistence type="predicted"/>
<evidence type="ECO:0000259" key="4">
    <source>
        <dbReference type="SMART" id="SM00382"/>
    </source>
</evidence>
<dbReference type="InterPro" id="IPR003593">
    <property type="entry name" value="AAA+_ATPase"/>
</dbReference>
<comment type="caution">
    <text evidence="5">The sequence shown here is derived from an EMBL/GenBank/DDBJ whole genome shotgun (WGS) entry which is preliminary data.</text>
</comment>
<dbReference type="AlphaFoldDB" id="A0A9N7MYF1"/>
<evidence type="ECO:0000313" key="6">
    <source>
        <dbReference type="Proteomes" id="UP001153555"/>
    </source>
</evidence>
<dbReference type="PANTHER" id="PTHR20953:SF3">
    <property type="entry name" value="P-LOOP CONTAINING NUCLEOSIDE TRIPHOSPHATE HYDROLASES SUPERFAMILY PROTEIN"/>
    <property type="match status" value="1"/>
</dbReference>
<dbReference type="EMBL" id="CACSLK010013932">
    <property type="protein sequence ID" value="CAA0816023.1"/>
    <property type="molecule type" value="Genomic_DNA"/>
</dbReference>
<organism evidence="5 6">
    <name type="scientific">Striga hermonthica</name>
    <name type="common">Purple witchweed</name>
    <name type="synonym">Buchnera hermonthica</name>
    <dbReference type="NCBI Taxonomy" id="68872"/>
    <lineage>
        <taxon>Eukaryota</taxon>
        <taxon>Viridiplantae</taxon>
        <taxon>Streptophyta</taxon>
        <taxon>Embryophyta</taxon>
        <taxon>Tracheophyta</taxon>
        <taxon>Spermatophyta</taxon>
        <taxon>Magnoliopsida</taxon>
        <taxon>eudicotyledons</taxon>
        <taxon>Gunneridae</taxon>
        <taxon>Pentapetalae</taxon>
        <taxon>asterids</taxon>
        <taxon>lamiids</taxon>
        <taxon>Lamiales</taxon>
        <taxon>Orobanchaceae</taxon>
        <taxon>Buchnereae</taxon>
        <taxon>Striga</taxon>
    </lineage>
</organism>
<keyword evidence="6" id="KW-1185">Reference proteome</keyword>
<dbReference type="SMART" id="SM00382">
    <property type="entry name" value="AAA"/>
    <property type="match status" value="1"/>
</dbReference>
<dbReference type="CDD" id="cd00009">
    <property type="entry name" value="AAA"/>
    <property type="match status" value="1"/>
</dbReference>
<sequence length="429" mass="46263">MLLSHHLPHLKALPNPYPTRTVVTFHSPVPTRVPFPWPGHPTRNFKASPLLCSPQPRFSSYEVGSSAEDFNVELGRLLALLPEDMRRKASEHPELQDLIEVVMDLGRKPLARFPSGDFVLSDHPITMEEIQHATSHVGDFAVDNRAGISRTLHRISGIRNRKGLIIGLTCRVGRAVSGSANLLRDLVKDGGSLLLIGPPGVGKTTIIRDIARMLANEYEKRVMIVDTSNEIGGDGDIPHAGIGNARRMQVPHTDMQHKVLIEAVENHMPQVIVIDEIGTKLEAAAASTIAQRGIQLVATAHGVTIENLVMNPALEMLVGGVQSVTLGDEEASRRGVQKSVLERKGRSTFSSGVEIISRTELRVHRSLEATVDAVLLAPPSVSQFRVEVDKGREIMGEVGALGDGGDVGGRHTTKNRGGVDGGSRGKCGG</sequence>
<dbReference type="GO" id="GO:0009507">
    <property type="term" value="C:chloroplast"/>
    <property type="evidence" value="ECO:0007669"/>
    <property type="project" value="TreeGrafter"/>
</dbReference>
<dbReference type="PANTHER" id="PTHR20953">
    <property type="entry name" value="KINASE-RELATED"/>
    <property type="match status" value="1"/>
</dbReference>
<evidence type="ECO:0000256" key="1">
    <source>
        <dbReference type="ARBA" id="ARBA00022741"/>
    </source>
</evidence>
<keyword evidence="2" id="KW-0067">ATP-binding</keyword>
<reference evidence="5" key="1">
    <citation type="submission" date="2019-12" db="EMBL/GenBank/DDBJ databases">
        <authorList>
            <person name="Scholes J."/>
        </authorList>
    </citation>
    <scope>NUCLEOTIDE SEQUENCE</scope>
</reference>
<gene>
    <name evidence="5" type="ORF">SHERM_15891</name>
</gene>
<feature type="compositionally biased region" description="Gly residues" evidence="3">
    <location>
        <begin position="418"/>
        <end position="429"/>
    </location>
</feature>
<evidence type="ECO:0000256" key="3">
    <source>
        <dbReference type="SAM" id="MobiDB-lite"/>
    </source>
</evidence>
<protein>
    <submittedName>
        <fullName evidence="5">P-loop containing nucleoside triphosphate hydrolases superfamily protein</fullName>
    </submittedName>
</protein>